<reference evidence="4" key="2">
    <citation type="submission" date="2021-07" db="EMBL/GenBank/DDBJ databases">
        <title>Draft genome sequence of carbapenem-resistant Aeromonas spp. in Japan.</title>
        <authorList>
            <person name="Maehana S."/>
            <person name="Suzuki M."/>
            <person name="Kitasato H."/>
        </authorList>
    </citation>
    <scope>NUCLEOTIDE SEQUENCE</scope>
    <source>
        <strain evidence="4">KAM343</strain>
    </source>
</reference>
<reference evidence="6" key="4">
    <citation type="submission" date="2023-04" db="EMBL/GenBank/DDBJ databases">
        <title>Whole Genome Sequence of Multi-drug resistant Aeromonas caviae as a gut pathogen in newborn.</title>
        <authorList>
            <person name="Jadhav S.V."/>
            <person name="Saroj S.D."/>
            <person name="Saha U.B."/>
            <person name="Sen S."/>
            <person name="Kher A."/>
        </authorList>
    </citation>
    <scope>NUCLEOTIDE SEQUENCE</scope>
    <source>
        <strain evidence="6">SVJ23</strain>
    </source>
</reference>
<name>A0A3G9I9J7_AERCA</name>
<evidence type="ECO:0000313" key="3">
    <source>
        <dbReference type="EMBL" id="AXB05262.1"/>
    </source>
</evidence>
<dbReference type="AlphaFoldDB" id="A0A3G9I9J7"/>
<dbReference type="EMBL" id="CP110176">
    <property type="protein sequence ID" value="UZC87807.1"/>
    <property type="molecule type" value="Genomic_DNA"/>
</dbReference>
<dbReference type="Proteomes" id="UP001163285">
    <property type="component" value="Chromosome"/>
</dbReference>
<reference evidence="3" key="1">
    <citation type="journal article" date="2019" name="J Environ">
        <title>Genetic characterization and potential molecular dissemination mechanism of tet (31) gene in Aeromonas caviae from an oxytetracycline wastewater treatment system.</title>
        <authorList>
            <person name="Shi Y."/>
            <person name="Tian Z."/>
            <person name="Leclercq S.O."/>
            <person name="Zhang H."/>
            <person name="Yang M."/>
            <person name="Zhang Y."/>
        </authorList>
    </citation>
    <scope>NUCLEOTIDE SEQUENCE</scope>
    <source>
        <strain evidence="3">T25-39</strain>
    </source>
</reference>
<dbReference type="Proteomes" id="UP000266778">
    <property type="component" value="Chromosome"/>
</dbReference>
<feature type="domain" description="Transcriptional regulator DauR-like HTH" evidence="2">
    <location>
        <begin position="152"/>
        <end position="213"/>
    </location>
</feature>
<organism evidence="5 7">
    <name type="scientific">Aeromonas caviae</name>
    <name type="common">Aeromonas punctata</name>
    <dbReference type="NCBI Taxonomy" id="648"/>
    <lineage>
        <taxon>Bacteria</taxon>
        <taxon>Pseudomonadati</taxon>
        <taxon>Pseudomonadota</taxon>
        <taxon>Gammaproteobacteria</taxon>
        <taxon>Aeromonadales</taxon>
        <taxon>Aeromonadaceae</taxon>
        <taxon>Aeromonas</taxon>
    </lineage>
</organism>
<keyword evidence="4" id="KW-0238">DNA-binding</keyword>
<proteinExistence type="predicted"/>
<evidence type="ECO:0000259" key="2">
    <source>
        <dbReference type="Pfam" id="PF13309"/>
    </source>
</evidence>
<dbReference type="Proteomes" id="UP001160758">
    <property type="component" value="Unassembled WGS sequence"/>
</dbReference>
<dbReference type="Pfam" id="PF13309">
    <property type="entry name" value="HTH_22"/>
    <property type="match status" value="1"/>
</dbReference>
<protein>
    <submittedName>
        <fullName evidence="4">DNA-binding protein</fullName>
    </submittedName>
    <submittedName>
        <fullName evidence="5">PAS domain-containing protein</fullName>
    </submittedName>
</protein>
<evidence type="ECO:0000313" key="7">
    <source>
        <dbReference type="Proteomes" id="UP001160758"/>
    </source>
</evidence>
<dbReference type="RefSeq" id="WP_041211936.1">
    <property type="nucleotide sequence ID" value="NZ_AP019195.1"/>
</dbReference>
<dbReference type="PANTHER" id="PTHR35568:SF1">
    <property type="entry name" value="TRANSCRIPTIONAL REGULATOR DAUR"/>
    <property type="match status" value="1"/>
</dbReference>
<dbReference type="InterPro" id="IPR039445">
    <property type="entry name" value="DauR-like_HTH"/>
</dbReference>
<dbReference type="Proteomes" id="UP000886939">
    <property type="component" value="Unassembled WGS sequence"/>
</dbReference>
<evidence type="ECO:0000313" key="6">
    <source>
        <dbReference type="EMBL" id="UZC87807.1"/>
    </source>
</evidence>
<evidence type="ECO:0000313" key="5">
    <source>
        <dbReference type="EMBL" id="MDH1899941.1"/>
    </source>
</evidence>
<dbReference type="InterPro" id="IPR039446">
    <property type="entry name" value="DauR-like"/>
</dbReference>
<reference evidence="5" key="3">
    <citation type="submission" date="2022-09" db="EMBL/GenBank/DDBJ databases">
        <title>Intensive care unit water sources are persistently colonized with multi-drug resistant bacteria and are the site of extensive horizontal gene transfer of antibiotic resistance genes.</title>
        <authorList>
            <person name="Diorio-Toth L."/>
        </authorList>
    </citation>
    <scope>NUCLEOTIDE SEQUENCE</scope>
    <source>
        <strain evidence="5">GD03796</strain>
    </source>
</reference>
<sequence length="223" mass="23921">MTEVAPLRDASTLTDEERHLIASFEPAVAALSALFGPGCEVVLHAFDSLHASVIKIANGHITGRQEGAPVTDFALDKLHSAAGSQWSSYFSRTREGSLLKSSSITISNREGKPIGMLCVNFSLDTPLGSLLDTFAPPAVPPAHGTETFASSVDDLVAQVIAKVDRDPGLGSSVRNKAIVHRLYDMGIFEIKDAAQLVAELLGISRHTVYLHIRNHKAELAEQQ</sequence>
<dbReference type="GO" id="GO:0003677">
    <property type="term" value="F:DNA binding"/>
    <property type="evidence" value="ECO:0007669"/>
    <property type="project" value="UniProtKB-KW"/>
</dbReference>
<feature type="domain" description="YheO-like" evidence="1">
    <location>
        <begin position="22"/>
        <end position="125"/>
    </location>
</feature>
<dbReference type="EMBL" id="BPNI01000017">
    <property type="protein sequence ID" value="GJA40518.1"/>
    <property type="molecule type" value="Genomic_DNA"/>
</dbReference>
<evidence type="ECO:0000259" key="1">
    <source>
        <dbReference type="Pfam" id="PF08348"/>
    </source>
</evidence>
<dbReference type="InterPro" id="IPR013559">
    <property type="entry name" value="YheO"/>
</dbReference>
<dbReference type="PANTHER" id="PTHR35568">
    <property type="entry name" value="TRANSCRIPTIONAL REGULATOR DAUR"/>
    <property type="match status" value="1"/>
</dbReference>
<dbReference type="EMBL" id="JAOCFT010000001">
    <property type="protein sequence ID" value="MDH1899941.1"/>
    <property type="molecule type" value="Genomic_DNA"/>
</dbReference>
<dbReference type="EMBL" id="CP025706">
    <property type="protein sequence ID" value="AXB05262.1"/>
    <property type="molecule type" value="Genomic_DNA"/>
</dbReference>
<evidence type="ECO:0000313" key="4">
    <source>
        <dbReference type="EMBL" id="GJA40518.1"/>
    </source>
</evidence>
<dbReference type="Pfam" id="PF08348">
    <property type="entry name" value="PAS_6"/>
    <property type="match status" value="1"/>
</dbReference>
<accession>A0A3G9I9J7</accession>
<gene>
    <name evidence="3" type="ORF">C1C91_09895</name>
    <name evidence="4" type="ORF">KAM343_13140</name>
    <name evidence="5" type="ORF">N5I07_20765</name>
    <name evidence="6" type="ORF">OJY61_07820</name>
</gene>